<evidence type="ECO:0000256" key="1">
    <source>
        <dbReference type="ARBA" id="ARBA00022801"/>
    </source>
</evidence>
<sequence length="149" mass="16522">MAAVLSKQDIHRLLQKKPPLIEGYIDLEQQVQPNGIDLTLREIALPQSSGRIAAEDSQRRVSDLAPLVFDGLGFIDLVPGAYIITYNEIVHLPKNIMALARPRSSLLRCGVTVNTAVWDAGYSGRSQSLMVVYNPQGFRLQRNARIAQL</sequence>
<name>X1HU53_9ZZZZ</name>
<evidence type="ECO:0000256" key="2">
    <source>
        <dbReference type="ARBA" id="ARBA00023080"/>
    </source>
</evidence>
<dbReference type="CDD" id="cd07557">
    <property type="entry name" value="trimeric_dUTPase"/>
    <property type="match status" value="1"/>
</dbReference>
<gene>
    <name evidence="3" type="ORF">S03H2_37434</name>
</gene>
<dbReference type="Gene3D" id="2.70.40.10">
    <property type="match status" value="1"/>
</dbReference>
<dbReference type="SUPFAM" id="SSF51283">
    <property type="entry name" value="dUTPase-like"/>
    <property type="match status" value="1"/>
</dbReference>
<dbReference type="InterPro" id="IPR033704">
    <property type="entry name" value="dUTPase_trimeric"/>
</dbReference>
<keyword evidence="1" id="KW-0378">Hydrolase</keyword>
<dbReference type="PANTHER" id="PTHR42680:SF1">
    <property type="entry name" value="DEOXYURIDINE 5'-TRIPHOSPHATE NUCLEOTIDOHYDROLASE"/>
    <property type="match status" value="1"/>
</dbReference>
<dbReference type="AlphaFoldDB" id="X1HU53"/>
<dbReference type="InterPro" id="IPR036157">
    <property type="entry name" value="dUTPase-like_sf"/>
</dbReference>
<dbReference type="GO" id="GO:0008829">
    <property type="term" value="F:dCTP deaminase activity"/>
    <property type="evidence" value="ECO:0007669"/>
    <property type="project" value="InterPro"/>
</dbReference>
<accession>X1HU53</accession>
<feature type="non-terminal residue" evidence="3">
    <location>
        <position position="149"/>
    </location>
</feature>
<comment type="caution">
    <text evidence="3">The sequence shown here is derived from an EMBL/GenBank/DDBJ whole genome shotgun (WGS) entry which is preliminary data.</text>
</comment>
<dbReference type="Pfam" id="PF22769">
    <property type="entry name" value="DCD"/>
    <property type="match status" value="1"/>
</dbReference>
<dbReference type="EMBL" id="BARU01023044">
    <property type="protein sequence ID" value="GAH48828.1"/>
    <property type="molecule type" value="Genomic_DNA"/>
</dbReference>
<reference evidence="3" key="1">
    <citation type="journal article" date="2014" name="Front. Microbiol.">
        <title>High frequency of phylogenetically diverse reductive dehalogenase-homologous genes in deep subseafloor sedimentary metagenomes.</title>
        <authorList>
            <person name="Kawai M."/>
            <person name="Futagami T."/>
            <person name="Toyoda A."/>
            <person name="Takaki Y."/>
            <person name="Nishi S."/>
            <person name="Hori S."/>
            <person name="Arai W."/>
            <person name="Tsubouchi T."/>
            <person name="Morono Y."/>
            <person name="Uchiyama I."/>
            <person name="Ito T."/>
            <person name="Fujiyama A."/>
            <person name="Inagaki F."/>
            <person name="Takami H."/>
        </authorList>
    </citation>
    <scope>NUCLEOTIDE SEQUENCE</scope>
    <source>
        <strain evidence="3">Expedition CK06-06</strain>
    </source>
</reference>
<dbReference type="GO" id="GO:0006229">
    <property type="term" value="P:dUTP biosynthetic process"/>
    <property type="evidence" value="ECO:0007669"/>
    <property type="project" value="InterPro"/>
</dbReference>
<organism evidence="3">
    <name type="scientific">marine sediment metagenome</name>
    <dbReference type="NCBI Taxonomy" id="412755"/>
    <lineage>
        <taxon>unclassified sequences</taxon>
        <taxon>metagenomes</taxon>
        <taxon>ecological metagenomes</taxon>
    </lineage>
</organism>
<dbReference type="InterPro" id="IPR011962">
    <property type="entry name" value="dCTP_deaminase"/>
</dbReference>
<dbReference type="PANTHER" id="PTHR42680">
    <property type="entry name" value="DCTP DEAMINASE"/>
    <property type="match status" value="1"/>
</dbReference>
<keyword evidence="2" id="KW-0546">Nucleotide metabolism</keyword>
<dbReference type="NCBIfam" id="NF002598">
    <property type="entry name" value="PRK02253.1"/>
    <property type="match status" value="1"/>
</dbReference>
<proteinExistence type="predicted"/>
<evidence type="ECO:0000313" key="3">
    <source>
        <dbReference type="EMBL" id="GAH48828.1"/>
    </source>
</evidence>
<protein>
    <submittedName>
        <fullName evidence="3">Uncharacterized protein</fullName>
    </submittedName>
</protein>